<feature type="region of interest" description="Disordered" evidence="1">
    <location>
        <begin position="26"/>
        <end position="57"/>
    </location>
</feature>
<protein>
    <submittedName>
        <fullName evidence="3">Esterase EstD</fullName>
    </submittedName>
</protein>
<dbReference type="InterPro" id="IPR029058">
    <property type="entry name" value="AB_hydrolase_fold"/>
</dbReference>
<organism evidence="3 4">
    <name type="scientific">Natronoarchaeum mannanilyticum</name>
    <dbReference type="NCBI Taxonomy" id="926360"/>
    <lineage>
        <taxon>Archaea</taxon>
        <taxon>Methanobacteriati</taxon>
        <taxon>Methanobacteriota</taxon>
        <taxon>Stenosarchaea group</taxon>
        <taxon>Halobacteria</taxon>
        <taxon>Halobacteriales</taxon>
        <taxon>Natronoarchaeaceae</taxon>
    </lineage>
</organism>
<gene>
    <name evidence="3" type="primary">estD</name>
    <name evidence="3" type="ORF">GCM10009020_01060</name>
</gene>
<evidence type="ECO:0000256" key="1">
    <source>
        <dbReference type="SAM" id="MobiDB-lite"/>
    </source>
</evidence>
<dbReference type="SUPFAM" id="SSF53474">
    <property type="entry name" value="alpha/beta-Hydrolases"/>
    <property type="match status" value="1"/>
</dbReference>
<dbReference type="InterPro" id="IPR053145">
    <property type="entry name" value="AB_hydrolase_Est10"/>
</dbReference>
<comment type="caution">
    <text evidence="3">The sequence shown here is derived from an EMBL/GenBank/DDBJ whole genome shotgun (WGS) entry which is preliminary data.</text>
</comment>
<dbReference type="Proteomes" id="UP001500420">
    <property type="component" value="Unassembled WGS sequence"/>
</dbReference>
<accession>A0AAV3T5E3</accession>
<dbReference type="RefSeq" id="WP_343771858.1">
    <property type="nucleotide sequence ID" value="NZ_BAAADV010000001.1"/>
</dbReference>
<feature type="compositionally biased region" description="Basic and acidic residues" evidence="1">
    <location>
        <begin position="225"/>
        <end position="240"/>
    </location>
</feature>
<proteinExistence type="predicted"/>
<name>A0AAV3T5E3_9EURY</name>
<feature type="region of interest" description="Disordered" evidence="1">
    <location>
        <begin position="188"/>
        <end position="240"/>
    </location>
</feature>
<dbReference type="EMBL" id="BAAADV010000001">
    <property type="protein sequence ID" value="GAA0660780.1"/>
    <property type="molecule type" value="Genomic_DNA"/>
</dbReference>
<dbReference type="InterPro" id="IPR022742">
    <property type="entry name" value="Hydrolase_4"/>
</dbReference>
<dbReference type="PROSITE" id="PS51257">
    <property type="entry name" value="PROKAR_LIPOPROTEIN"/>
    <property type="match status" value="1"/>
</dbReference>
<keyword evidence="4" id="KW-1185">Reference proteome</keyword>
<dbReference type="Pfam" id="PF12146">
    <property type="entry name" value="Hydrolase_4"/>
    <property type="match status" value="1"/>
</dbReference>
<dbReference type="PANTHER" id="PTHR43265:SF1">
    <property type="entry name" value="ESTERASE ESTD"/>
    <property type="match status" value="1"/>
</dbReference>
<dbReference type="AlphaFoldDB" id="A0AAV3T5E3"/>
<dbReference type="Gene3D" id="3.10.450.590">
    <property type="match status" value="1"/>
</dbReference>
<evidence type="ECO:0000313" key="3">
    <source>
        <dbReference type="EMBL" id="GAA0660780.1"/>
    </source>
</evidence>
<evidence type="ECO:0000259" key="2">
    <source>
        <dbReference type="Pfam" id="PF12146"/>
    </source>
</evidence>
<evidence type="ECO:0000313" key="4">
    <source>
        <dbReference type="Proteomes" id="UP001500420"/>
    </source>
</evidence>
<sequence>MDKRESTRRSLLAGVTTATAASVAGCTGLFSDDPGDGDDPSPGENNESTGDDGEPETPEALVTAMVGDLSAGEYERAAERFSSEIASQDRLVAQLERLWMGLTAAGNEYVEIAETETTTVQGRSAVVATLAFAEADADLQVTHTDDPQLLGAVVVGEYASPSYVDANSFEERTVELDVEDCLIEGTLTLPDADERSSSSPDSQARQDADGEVPGVVLVHGSGPVDRNESRRGSPNKPFKDIAEGLASNGVAALRFDKRTYACNVAPAEATFDRIVVSDTLAAVDRIRQAEPVGPVAAVGHSLGGMAMPRIVERSDELAGGVALAAPARPLPDVFVEQYEYLANLGDHSLDVAQNQLQAARNMAEQIRNGNYEDDEQLFQESGAFWDSIADYDQVATAADLSVPMQFLQGQRDYQVSPEDDFGLWQSELSDDSDAAFESYEQLNHMFMPGYGTSVPAEYSVPNNVAESVVTDLADWLDGL</sequence>
<dbReference type="GO" id="GO:0052689">
    <property type="term" value="F:carboxylic ester hydrolase activity"/>
    <property type="evidence" value="ECO:0007669"/>
    <property type="project" value="TreeGrafter"/>
</dbReference>
<feature type="domain" description="Serine aminopeptidase S33" evidence="2">
    <location>
        <begin position="238"/>
        <end position="446"/>
    </location>
</feature>
<reference evidence="3 4" key="1">
    <citation type="journal article" date="2019" name="Int. J. Syst. Evol. Microbiol.">
        <title>The Global Catalogue of Microorganisms (GCM) 10K type strain sequencing project: providing services to taxonomists for standard genome sequencing and annotation.</title>
        <authorList>
            <consortium name="The Broad Institute Genomics Platform"/>
            <consortium name="The Broad Institute Genome Sequencing Center for Infectious Disease"/>
            <person name="Wu L."/>
            <person name="Ma J."/>
        </authorList>
    </citation>
    <scope>NUCLEOTIDE SEQUENCE [LARGE SCALE GENOMIC DNA]</scope>
    <source>
        <strain evidence="3 4">JCM 16328</strain>
    </source>
</reference>
<dbReference type="Gene3D" id="3.40.50.1820">
    <property type="entry name" value="alpha/beta hydrolase"/>
    <property type="match status" value="1"/>
</dbReference>
<dbReference type="PANTHER" id="PTHR43265">
    <property type="entry name" value="ESTERASE ESTD"/>
    <property type="match status" value="1"/>
</dbReference>